<accession>A0A336LWW3</accession>
<sequence>MEVIPKGNNFRIVSESELSSILDVLKNYLPGSIKFHETVKTYLKDKVWQFYFYVANEWPDVLDIVNYFIPLYERIGTIEQIQAEVYTYDRKLNLPNAHRCPDEVEIRALTLENVKDIHDLYPAGNFESVDVFINLIERLPGCGIFSKKDGELLAWMVQSYYGAMFSMQTKPIHRRKGYGIWLAKTLTEIVIKRGYLPYVVIRPENNASKGLYQKLGFQKRFKVVRAIFKPKED</sequence>
<dbReference type="EMBL" id="UFQT01000262">
    <property type="protein sequence ID" value="SSX22546.1"/>
    <property type="molecule type" value="Genomic_DNA"/>
</dbReference>
<name>A0A336LWW3_CULSO</name>
<dbReference type="OMA" id="FTHADIM"/>
<dbReference type="Pfam" id="PF08445">
    <property type="entry name" value="FR47"/>
    <property type="match status" value="1"/>
</dbReference>
<proteinExistence type="predicted"/>
<dbReference type="PANTHER" id="PTHR20958:SF9">
    <property type="entry name" value="RE58324P"/>
    <property type="match status" value="1"/>
</dbReference>
<organism evidence="2">
    <name type="scientific">Culicoides sonorensis</name>
    <name type="common">Biting midge</name>
    <dbReference type="NCBI Taxonomy" id="179676"/>
    <lineage>
        <taxon>Eukaryota</taxon>
        <taxon>Metazoa</taxon>
        <taxon>Ecdysozoa</taxon>
        <taxon>Arthropoda</taxon>
        <taxon>Hexapoda</taxon>
        <taxon>Insecta</taxon>
        <taxon>Pterygota</taxon>
        <taxon>Neoptera</taxon>
        <taxon>Endopterygota</taxon>
        <taxon>Diptera</taxon>
        <taxon>Nematocera</taxon>
        <taxon>Chironomoidea</taxon>
        <taxon>Ceratopogonidae</taxon>
        <taxon>Ceratopogoninae</taxon>
        <taxon>Culicoides</taxon>
        <taxon>Monoculicoides</taxon>
    </lineage>
</organism>
<dbReference type="VEuPathDB" id="VectorBase:CSON006971"/>
<dbReference type="InterPro" id="IPR016181">
    <property type="entry name" value="Acyl_CoA_acyltransferase"/>
</dbReference>
<evidence type="ECO:0000313" key="2">
    <source>
        <dbReference type="EMBL" id="SSX22546.1"/>
    </source>
</evidence>
<evidence type="ECO:0000259" key="1">
    <source>
        <dbReference type="PROSITE" id="PS51186"/>
    </source>
</evidence>
<reference evidence="2" key="1">
    <citation type="submission" date="2018-07" db="EMBL/GenBank/DDBJ databases">
        <authorList>
            <person name="Quirk P.G."/>
            <person name="Krulwich T.A."/>
        </authorList>
    </citation>
    <scope>NUCLEOTIDE SEQUENCE</scope>
</reference>
<dbReference type="InterPro" id="IPR013653">
    <property type="entry name" value="GCN5-like_dom"/>
</dbReference>
<dbReference type="PROSITE" id="PS51186">
    <property type="entry name" value="GNAT"/>
    <property type="match status" value="1"/>
</dbReference>
<protein>
    <submittedName>
        <fullName evidence="2">CSON006971 protein</fullName>
    </submittedName>
</protein>
<dbReference type="AlphaFoldDB" id="A0A336LWW3"/>
<dbReference type="Gene3D" id="3.40.630.30">
    <property type="match status" value="1"/>
</dbReference>
<dbReference type="InterPro" id="IPR000182">
    <property type="entry name" value="GNAT_dom"/>
</dbReference>
<dbReference type="GO" id="GO:0016747">
    <property type="term" value="F:acyltransferase activity, transferring groups other than amino-acyl groups"/>
    <property type="evidence" value="ECO:0007669"/>
    <property type="project" value="InterPro"/>
</dbReference>
<dbReference type="SUPFAM" id="SSF55729">
    <property type="entry name" value="Acyl-CoA N-acyltransferases (Nat)"/>
    <property type="match status" value="1"/>
</dbReference>
<gene>
    <name evidence="2" type="primary">CSON006971</name>
</gene>
<dbReference type="InterPro" id="IPR053225">
    <property type="entry name" value="Acyl-CoA_N-acyltransferase"/>
</dbReference>
<dbReference type="PANTHER" id="PTHR20958">
    <property type="entry name" value="GLYCINE N-ACYLTRANSFERASE-LIKE PROTEIN"/>
    <property type="match status" value="1"/>
</dbReference>
<feature type="domain" description="N-acetyltransferase" evidence="1">
    <location>
        <begin position="104"/>
        <end position="233"/>
    </location>
</feature>